<reference evidence="2" key="1">
    <citation type="submission" date="2020-12" db="EMBL/GenBank/DDBJ databases">
        <title>Desulfobium dissulfuricans gen. nov., sp. nov., a novel mesophilic, sulfate-reducing bacterium isolated from a deep-sea hydrothermal vent.</title>
        <authorList>
            <person name="Hashimoto Y."/>
            <person name="Tame A."/>
            <person name="Sawayama S."/>
            <person name="Miyazaki J."/>
            <person name="Takai K."/>
            <person name="Nakagawa S."/>
        </authorList>
    </citation>
    <scope>NUCLEOTIDE SEQUENCE</scope>
    <source>
        <strain evidence="2">GF1</strain>
    </source>
</reference>
<sequence length="93" mass="10437">MDGNVLPCSYFPKAAGNIRKQSFREIWEDSSLFRDLRDFKSYKGNCGRCEYVNVCGGCRARAYAMTGDYMGPEPFCHYQPQKGATEPGTESSS</sequence>
<accession>A0A915TY90</accession>
<dbReference type="Pfam" id="PF13186">
    <property type="entry name" value="SPASM"/>
    <property type="match status" value="1"/>
</dbReference>
<evidence type="ECO:0000313" key="3">
    <source>
        <dbReference type="Proteomes" id="UP001063350"/>
    </source>
</evidence>
<dbReference type="InterPro" id="IPR058240">
    <property type="entry name" value="rSAM_sf"/>
</dbReference>
<organism evidence="2 3">
    <name type="scientific">Desulfolithobacter dissulfuricans</name>
    <dbReference type="NCBI Taxonomy" id="2795293"/>
    <lineage>
        <taxon>Bacteria</taxon>
        <taxon>Pseudomonadati</taxon>
        <taxon>Thermodesulfobacteriota</taxon>
        <taxon>Desulfobulbia</taxon>
        <taxon>Desulfobulbales</taxon>
        <taxon>Desulfobulbaceae</taxon>
        <taxon>Desulfolithobacter</taxon>
    </lineage>
</organism>
<gene>
    <name evidence="2" type="ORF">GF1_03720</name>
</gene>
<dbReference type="KEGG" id="ddu:GF1_03720"/>
<evidence type="ECO:0000259" key="1">
    <source>
        <dbReference type="Pfam" id="PF13186"/>
    </source>
</evidence>
<protein>
    <recommendedName>
        <fullName evidence="1">4Fe4S-binding SPASM domain-containing protein</fullName>
    </recommendedName>
</protein>
<dbReference type="Gene3D" id="3.20.20.70">
    <property type="entry name" value="Aldolase class I"/>
    <property type="match status" value="1"/>
</dbReference>
<dbReference type="CDD" id="cd21123">
    <property type="entry name" value="SPASM_MftC-like"/>
    <property type="match status" value="1"/>
</dbReference>
<dbReference type="PANTHER" id="PTHR11228">
    <property type="entry name" value="RADICAL SAM DOMAIN PROTEIN"/>
    <property type="match status" value="1"/>
</dbReference>
<name>A0A915TY90_9BACT</name>
<feature type="domain" description="4Fe4S-binding SPASM" evidence="1">
    <location>
        <begin position="2"/>
        <end position="50"/>
    </location>
</feature>
<dbReference type="EMBL" id="AP024233">
    <property type="protein sequence ID" value="BCO07996.1"/>
    <property type="molecule type" value="Genomic_DNA"/>
</dbReference>
<keyword evidence="3" id="KW-1185">Reference proteome</keyword>
<dbReference type="Proteomes" id="UP001063350">
    <property type="component" value="Chromosome"/>
</dbReference>
<dbReference type="AlphaFoldDB" id="A0A915TY90"/>
<dbReference type="InterPro" id="IPR023885">
    <property type="entry name" value="4Fe4S-binding_SPASM_dom"/>
</dbReference>
<dbReference type="InterPro" id="IPR013785">
    <property type="entry name" value="Aldolase_TIM"/>
</dbReference>
<evidence type="ECO:0000313" key="2">
    <source>
        <dbReference type="EMBL" id="BCO07996.1"/>
    </source>
</evidence>
<dbReference type="SUPFAM" id="SSF102114">
    <property type="entry name" value="Radical SAM enzymes"/>
    <property type="match status" value="1"/>
</dbReference>
<dbReference type="PANTHER" id="PTHR11228:SF7">
    <property type="entry name" value="PQQA PEPTIDE CYCLASE"/>
    <property type="match status" value="1"/>
</dbReference>
<dbReference type="InterPro" id="IPR050377">
    <property type="entry name" value="Radical_SAM_PqqE_MftC-like"/>
</dbReference>
<dbReference type="NCBIfam" id="TIGR04085">
    <property type="entry name" value="rSAM_more_4Fe4S"/>
    <property type="match status" value="1"/>
</dbReference>
<proteinExistence type="predicted"/>